<dbReference type="GO" id="GO:0016787">
    <property type="term" value="F:hydrolase activity"/>
    <property type="evidence" value="ECO:0007669"/>
    <property type="project" value="UniProtKB-KW"/>
</dbReference>
<evidence type="ECO:0000313" key="5">
    <source>
        <dbReference type="Proteomes" id="UP000000467"/>
    </source>
</evidence>
<protein>
    <recommendedName>
        <fullName evidence="3">mRNA interferase</fullName>
        <ecNumber evidence="3">3.1.-.-</ecNumber>
    </recommendedName>
</protein>
<dbReference type="eggNOG" id="COG2337">
    <property type="taxonomic scope" value="Bacteria"/>
</dbReference>
<dbReference type="STRING" id="1089553.Tph_c19410"/>
<dbReference type="InterPro" id="IPR011067">
    <property type="entry name" value="Plasmid_toxin/cell-grow_inhib"/>
</dbReference>
<accession>K4LJK0</accession>
<gene>
    <name evidence="4" type="ordered locus">Tph_c19410</name>
</gene>
<organism evidence="4 5">
    <name type="scientific">Thermacetogenium phaeum (strain ATCC BAA-254 / DSM 26808 / PB)</name>
    <dbReference type="NCBI Taxonomy" id="1089553"/>
    <lineage>
        <taxon>Bacteria</taxon>
        <taxon>Bacillati</taxon>
        <taxon>Bacillota</taxon>
        <taxon>Clostridia</taxon>
        <taxon>Thermoanaerobacterales</taxon>
        <taxon>Thermoanaerobacteraceae</taxon>
        <taxon>Thermacetogenium</taxon>
    </lineage>
</organism>
<evidence type="ECO:0000256" key="1">
    <source>
        <dbReference type="ARBA" id="ARBA00007521"/>
    </source>
</evidence>
<dbReference type="HOGENOM" id="CLU_121823_1_0_9"/>
<comment type="function">
    <text evidence="3">Toxic component of a type II toxin-antitoxin (TA) system.</text>
</comment>
<name>K4LJK0_THEPS</name>
<dbReference type="AlphaFoldDB" id="K4LJK0"/>
<evidence type="ECO:0000256" key="3">
    <source>
        <dbReference type="PIRNR" id="PIRNR033490"/>
    </source>
</evidence>
<dbReference type="RefSeq" id="WP_015051012.1">
    <property type="nucleotide sequence ID" value="NC_018870.1"/>
</dbReference>
<dbReference type="Pfam" id="PF02452">
    <property type="entry name" value="PemK_toxin"/>
    <property type="match status" value="1"/>
</dbReference>
<dbReference type="PANTHER" id="PTHR33988">
    <property type="entry name" value="ENDORIBONUCLEASE MAZF-RELATED"/>
    <property type="match status" value="1"/>
</dbReference>
<dbReference type="GO" id="GO:0006402">
    <property type="term" value="P:mRNA catabolic process"/>
    <property type="evidence" value="ECO:0007669"/>
    <property type="project" value="TreeGrafter"/>
</dbReference>
<keyword evidence="3" id="KW-0255">Endonuclease</keyword>
<evidence type="ECO:0000256" key="2">
    <source>
        <dbReference type="ARBA" id="ARBA00022649"/>
    </source>
</evidence>
<dbReference type="Proteomes" id="UP000000467">
    <property type="component" value="Chromosome"/>
</dbReference>
<keyword evidence="2" id="KW-1277">Toxin-antitoxin system</keyword>
<dbReference type="PANTHER" id="PTHR33988:SF2">
    <property type="entry name" value="ENDORIBONUCLEASE MAZF"/>
    <property type="match status" value="1"/>
</dbReference>
<dbReference type="EMBL" id="CP003732">
    <property type="protein sequence ID" value="AFV12135.1"/>
    <property type="molecule type" value="Genomic_DNA"/>
</dbReference>
<dbReference type="Gene3D" id="2.30.30.110">
    <property type="match status" value="1"/>
</dbReference>
<keyword evidence="3" id="KW-0378">Hydrolase</keyword>
<dbReference type="EC" id="3.1.-.-" evidence="3"/>
<dbReference type="KEGG" id="tpz:Tph_c19410"/>
<dbReference type="PIRSF" id="PIRSF033490">
    <property type="entry name" value="MazF"/>
    <property type="match status" value="1"/>
</dbReference>
<keyword evidence="5" id="KW-1185">Reference proteome</keyword>
<proteinExistence type="inferred from homology"/>
<dbReference type="SUPFAM" id="SSF50118">
    <property type="entry name" value="Cell growth inhibitor/plasmid maintenance toxic component"/>
    <property type="match status" value="1"/>
</dbReference>
<reference evidence="4 5" key="1">
    <citation type="journal article" date="2012" name="BMC Genomics">
        <title>Genome-guided analysis of physiological and morphological traits of the fermentative acetate oxidizer Thermacetogenium phaeum.</title>
        <authorList>
            <person name="Oehler D."/>
            <person name="Poehlein A."/>
            <person name="Leimbach A."/>
            <person name="Muller N."/>
            <person name="Daniel R."/>
            <person name="Gottschalk G."/>
            <person name="Schink B."/>
        </authorList>
    </citation>
    <scope>NUCLEOTIDE SEQUENCE [LARGE SCALE GENOMIC DNA]</scope>
    <source>
        <strain evidence="5">ATCC BAA-254 / DSM 26808 / PB</strain>
    </source>
</reference>
<dbReference type="GO" id="GO:0016075">
    <property type="term" value="P:rRNA catabolic process"/>
    <property type="evidence" value="ECO:0007669"/>
    <property type="project" value="TreeGrafter"/>
</dbReference>
<sequence length="117" mass="12784">MTVVKRGDVFLVDFNPARGSEQAGFRPALIIQNDVGNRYSPTTIVAAISAAFERTYPFLVRLSAGEGGLERDSMVNASQILTVDKSRLIKKLGSLSAERMQQVDRAVRISLGLEKSN</sequence>
<dbReference type="InterPro" id="IPR003477">
    <property type="entry name" value="PemK-like"/>
</dbReference>
<evidence type="ECO:0000313" key="4">
    <source>
        <dbReference type="EMBL" id="AFV12135.1"/>
    </source>
</evidence>
<dbReference type="GO" id="GO:0004521">
    <property type="term" value="F:RNA endonuclease activity"/>
    <property type="evidence" value="ECO:0007669"/>
    <property type="project" value="TreeGrafter"/>
</dbReference>
<dbReference type="GO" id="GO:0003677">
    <property type="term" value="F:DNA binding"/>
    <property type="evidence" value="ECO:0007669"/>
    <property type="project" value="InterPro"/>
</dbReference>
<keyword evidence="3" id="KW-0540">Nuclease</keyword>
<comment type="similarity">
    <text evidence="1 3">Belongs to the PemK/MazF family.</text>
</comment>